<reference evidence="7" key="1">
    <citation type="journal article" date="2015" name="BMC Genomics">
        <title>Draft genome of a commonly misdiagnosed multidrug resistant pathogen Candida auris.</title>
        <authorList>
            <person name="Chatterjee S."/>
            <person name="Alampalli S.V."/>
            <person name="Nageshan R.K."/>
            <person name="Chettiar S.T."/>
            <person name="Joshi S."/>
            <person name="Tatu U.S."/>
        </authorList>
    </citation>
    <scope>NUCLEOTIDE SEQUENCE [LARGE SCALE GENOMIC DNA]</scope>
    <source>
        <strain evidence="7">6684</strain>
    </source>
</reference>
<dbReference type="InterPro" id="IPR001680">
    <property type="entry name" value="WD40_rpt"/>
</dbReference>
<dbReference type="VEuPathDB" id="FungiDB:B9J08_004219"/>
<comment type="caution">
    <text evidence="6">The sequence shown here is derived from an EMBL/GenBank/DDBJ whole genome shotgun (WGS) entry which is preliminary data.</text>
</comment>
<protein>
    <recommendedName>
        <fullName evidence="4">Ribosome biogenesis protein NSA1</fullName>
    </recommendedName>
</protein>
<proteinExistence type="inferred from homology"/>
<dbReference type="SMART" id="SM00320">
    <property type="entry name" value="WD40"/>
    <property type="match status" value="1"/>
</dbReference>
<evidence type="ECO:0000313" key="6">
    <source>
        <dbReference type="EMBL" id="KND98224.1"/>
    </source>
</evidence>
<feature type="repeat" description="WD" evidence="5">
    <location>
        <begin position="325"/>
        <end position="366"/>
    </location>
</feature>
<gene>
    <name evidence="6" type="ORF">QG37_04990</name>
</gene>
<dbReference type="PANTHER" id="PTHR16038">
    <property type="entry name" value="NOP SEVEN ASSOCIATED PROTEIN 1"/>
    <property type="match status" value="1"/>
</dbReference>
<dbReference type="Gene3D" id="2.130.10.10">
    <property type="entry name" value="YVTN repeat-like/Quinoprotein amine dehydrogenase"/>
    <property type="match status" value="1"/>
</dbReference>
<organism evidence="6 7">
    <name type="scientific">Candidozyma auris</name>
    <name type="common">Yeast</name>
    <name type="synonym">Candida auris</name>
    <dbReference type="NCBI Taxonomy" id="498019"/>
    <lineage>
        <taxon>Eukaryota</taxon>
        <taxon>Fungi</taxon>
        <taxon>Dikarya</taxon>
        <taxon>Ascomycota</taxon>
        <taxon>Saccharomycotina</taxon>
        <taxon>Pichiomycetes</taxon>
        <taxon>Metschnikowiaceae</taxon>
        <taxon>Candidozyma</taxon>
    </lineage>
</organism>
<evidence type="ECO:0000256" key="5">
    <source>
        <dbReference type="PROSITE-ProRule" id="PRU00221"/>
    </source>
</evidence>
<dbReference type="Proteomes" id="UP000037122">
    <property type="component" value="Unassembled WGS sequence"/>
</dbReference>
<dbReference type="PANTHER" id="PTHR16038:SF4">
    <property type="entry name" value="WD REPEAT-CONTAINING PROTEIN 74"/>
    <property type="match status" value="1"/>
</dbReference>
<dbReference type="VEuPathDB" id="FungiDB:QG37_04990"/>
<keyword evidence="5" id="KW-0853">WD repeat</keyword>
<evidence type="ECO:0000313" key="7">
    <source>
        <dbReference type="Proteomes" id="UP000037122"/>
    </source>
</evidence>
<comment type="similarity">
    <text evidence="2">Belongs to the NSA1 family.</text>
</comment>
<evidence type="ECO:0000256" key="2">
    <source>
        <dbReference type="ARBA" id="ARBA00007861"/>
    </source>
</evidence>
<dbReference type="EMBL" id="LGST01000034">
    <property type="protein sequence ID" value="KND98224.1"/>
    <property type="molecule type" value="Genomic_DNA"/>
</dbReference>
<dbReference type="InterPro" id="IPR036322">
    <property type="entry name" value="WD40_repeat_dom_sf"/>
</dbReference>
<comment type="subunit">
    <text evidence="3">Component of the pre-66S ribosomal particle.</text>
</comment>
<dbReference type="PROSITE" id="PS50082">
    <property type="entry name" value="WD_REPEATS_2"/>
    <property type="match status" value="1"/>
</dbReference>
<accession>A0A0L0NW24</accession>
<name>A0A0L0NW24_CANAR</name>
<evidence type="ECO:0000256" key="3">
    <source>
        <dbReference type="ARBA" id="ARBA00011187"/>
    </source>
</evidence>
<sequence length="427" mass="47179">MKFLVSSDETGNLKEVVCAEGTDTSSKEAIQPELVRSILTQSDYTNVRTRITHMTVVKDILVTARMGGIVNFYSISADESHEYGATLQTYKLKCDEGSNPVSLIHLEALGCLMVALDSAEVFVLSIEGGESEIPVSLRLPGRLGKNSQPISVFVQNPYEPGIFAYGGKCNDLQVVKLFDKKRMKNGAKIFNSGSRVTPEVVFQAENVEPDHLGLDVPVWITGILFQKNAGKKGFKMVTSTGYGQIRLYDTSLEEEPIGSYKICEKPIRVLQFATDHEDEVIVADSHNFVARVSLFKVDAKAERIVSASAGTFYKPSLKILGKYSKGGNTGAINSIARSPLRNVVATGGLDRYLRVFDVQTRNLLAKVYLGTQISSLLFIEDDGLSNLDRDQAELALEDQNDDEIWEQLDHNAGSDDDLKITKRRRRI</sequence>
<dbReference type="GO" id="GO:0030687">
    <property type="term" value="C:preribosome, large subunit precursor"/>
    <property type="evidence" value="ECO:0007669"/>
    <property type="project" value="TreeGrafter"/>
</dbReference>
<dbReference type="VEuPathDB" id="FungiDB:CJJ09_005200"/>
<dbReference type="InterPro" id="IPR015943">
    <property type="entry name" value="WD40/YVTN_repeat-like_dom_sf"/>
</dbReference>
<evidence type="ECO:0000256" key="1">
    <source>
        <dbReference type="ARBA" id="ARBA00002889"/>
    </source>
</evidence>
<comment type="function">
    <text evidence="1">Involved in the biogenesis of the 60S ribosomal subunit.</text>
</comment>
<evidence type="ECO:0000256" key="4">
    <source>
        <dbReference type="ARBA" id="ARBA00014234"/>
    </source>
</evidence>
<dbReference type="InterPro" id="IPR037379">
    <property type="entry name" value="WDR74/Nsa1"/>
</dbReference>
<dbReference type="VEuPathDB" id="FungiDB:CJJ07_005144"/>
<dbReference type="VEuPathDB" id="FungiDB:CJI97_004284"/>
<dbReference type="VEuPathDB" id="FungiDB:CJI96_0005248"/>
<dbReference type="AlphaFoldDB" id="A0A0L0NW24"/>
<dbReference type="SUPFAM" id="SSF50978">
    <property type="entry name" value="WD40 repeat-like"/>
    <property type="match status" value="1"/>
</dbReference>
<dbReference type="CDD" id="cd22858">
    <property type="entry name" value="Nsa1"/>
    <property type="match status" value="1"/>
</dbReference>
<dbReference type="GO" id="GO:0005730">
    <property type="term" value="C:nucleolus"/>
    <property type="evidence" value="ECO:0007669"/>
    <property type="project" value="InterPro"/>
</dbReference>
<dbReference type="GO" id="GO:0042273">
    <property type="term" value="P:ribosomal large subunit biogenesis"/>
    <property type="evidence" value="ECO:0007669"/>
    <property type="project" value="InterPro"/>
</dbReference>